<dbReference type="Proteomes" id="UP000076865">
    <property type="component" value="Chromosome"/>
</dbReference>
<dbReference type="KEGG" id="aamy:GFC30_2159"/>
<feature type="coiled-coil region" evidence="1">
    <location>
        <begin position="94"/>
        <end position="121"/>
    </location>
</feature>
<dbReference type="AlphaFoldDB" id="A0A167T470"/>
<proteinExistence type="predicted"/>
<protein>
    <recommendedName>
        <fullName evidence="4">DnaA N-terminal domain-containing protein</fullName>
    </recommendedName>
</protein>
<reference evidence="2 3" key="1">
    <citation type="journal article" date="2006" name="Syst. Appl. Microbiol.">
        <title>Anoxybacillus amylolyticus sp. nov., a thermophilic amylase producing bacterium isolated from Mount Rittmann (Antarctica).</title>
        <authorList>
            <person name="Poli A."/>
            <person name="Esposito E."/>
            <person name="Lama L."/>
            <person name="Orlando P."/>
            <person name="Nicolaus G."/>
            <person name="de Appolonia F."/>
            <person name="Gambacorta A."/>
            <person name="Nicolaus B."/>
        </authorList>
    </citation>
    <scope>NUCLEOTIDE SEQUENCE [LARGE SCALE GENOMIC DNA]</scope>
    <source>
        <strain evidence="2 3">DSM 15939</strain>
    </source>
</reference>
<dbReference type="OrthoDB" id="2966216at2"/>
<dbReference type="InterPro" id="IPR038454">
    <property type="entry name" value="DnaA_N_sf"/>
</dbReference>
<organism evidence="2 3">
    <name type="scientific">Anoxybacteroides amylolyticum</name>
    <dbReference type="NCBI Taxonomy" id="294699"/>
    <lineage>
        <taxon>Bacteria</taxon>
        <taxon>Bacillati</taxon>
        <taxon>Bacillota</taxon>
        <taxon>Bacilli</taxon>
        <taxon>Bacillales</taxon>
        <taxon>Anoxybacillaceae</taxon>
        <taxon>Anoxybacteroides</taxon>
    </lineage>
</organism>
<dbReference type="RefSeq" id="WP_066325239.1">
    <property type="nucleotide sequence ID" value="NZ_CP015438.1"/>
</dbReference>
<evidence type="ECO:0000313" key="2">
    <source>
        <dbReference type="EMBL" id="ANB59424.1"/>
    </source>
</evidence>
<evidence type="ECO:0000256" key="1">
    <source>
        <dbReference type="SAM" id="Coils"/>
    </source>
</evidence>
<sequence length="125" mass="14816">MYWEEVKKILAEELSLRSFERWVHSTTAVIDHDWIVVKCVDEQQRNALQTKYGSLMIDAVQTVFGSSMTVVLAIDEEYERLAKRYAPMSLREYVLALEQRMQQLEERVQRCEQLIDQLQEPNIVH</sequence>
<dbReference type="Gene3D" id="3.30.300.180">
    <property type="match status" value="1"/>
</dbReference>
<keyword evidence="3" id="KW-1185">Reference proteome</keyword>
<dbReference type="PATRIC" id="fig|294699.3.peg.2227"/>
<name>A0A167T470_9BACL</name>
<gene>
    <name evidence="2" type="ORF">GFC30_2159</name>
</gene>
<dbReference type="EMBL" id="CP015438">
    <property type="protein sequence ID" value="ANB59424.1"/>
    <property type="molecule type" value="Genomic_DNA"/>
</dbReference>
<evidence type="ECO:0008006" key="4">
    <source>
        <dbReference type="Google" id="ProtNLM"/>
    </source>
</evidence>
<accession>A0A167T470</accession>
<evidence type="ECO:0000313" key="3">
    <source>
        <dbReference type="Proteomes" id="UP000076865"/>
    </source>
</evidence>
<keyword evidence="1" id="KW-0175">Coiled coil</keyword>